<name>A0A218XMR9_PUNGR</name>
<protein>
    <submittedName>
        <fullName evidence="2">Uncharacterized protein</fullName>
    </submittedName>
</protein>
<feature type="compositionally biased region" description="Polar residues" evidence="1">
    <location>
        <begin position="24"/>
        <end position="33"/>
    </location>
</feature>
<accession>A0A218XMR9</accession>
<reference evidence="2" key="2">
    <citation type="submission" date="2017-06" db="EMBL/GenBank/DDBJ databases">
        <title>The pomegranate genome and the genomics of punicalagin biosynthesis.</title>
        <authorList>
            <person name="Xu C."/>
        </authorList>
    </citation>
    <scope>NUCLEOTIDE SEQUENCE [LARGE SCALE GENOMIC DNA]</scope>
    <source>
        <tissue evidence="2">Fresh leaf</tissue>
    </source>
</reference>
<comment type="caution">
    <text evidence="2">The sequence shown here is derived from an EMBL/GenBank/DDBJ whole genome shotgun (WGS) entry which is preliminary data.</text>
</comment>
<proteinExistence type="predicted"/>
<dbReference type="AlphaFoldDB" id="A0A218XMR9"/>
<evidence type="ECO:0000313" key="4">
    <source>
        <dbReference type="Proteomes" id="UP000197138"/>
    </source>
</evidence>
<evidence type="ECO:0000313" key="2">
    <source>
        <dbReference type="EMBL" id="OWM86078.1"/>
    </source>
</evidence>
<organism evidence="2 4">
    <name type="scientific">Punica granatum</name>
    <name type="common">Pomegranate</name>
    <dbReference type="NCBI Taxonomy" id="22663"/>
    <lineage>
        <taxon>Eukaryota</taxon>
        <taxon>Viridiplantae</taxon>
        <taxon>Streptophyta</taxon>
        <taxon>Embryophyta</taxon>
        <taxon>Tracheophyta</taxon>
        <taxon>Spermatophyta</taxon>
        <taxon>Magnoliopsida</taxon>
        <taxon>eudicotyledons</taxon>
        <taxon>Gunneridae</taxon>
        <taxon>Pentapetalae</taxon>
        <taxon>rosids</taxon>
        <taxon>malvids</taxon>
        <taxon>Myrtales</taxon>
        <taxon>Lythraceae</taxon>
        <taxon>Punica</taxon>
    </lineage>
</organism>
<sequence length="99" mass="10515">MASGESCTKEIQASLQSGSSSSSKYGNATSENLSTDEVETNTGQAGSQFGRVVAHRALYYGSGSSRRSGNRSKGRSSEDMTLRAPPSRLSKVSYLEQVE</sequence>
<evidence type="ECO:0000313" key="5">
    <source>
        <dbReference type="Proteomes" id="UP000233551"/>
    </source>
</evidence>
<keyword evidence="5" id="KW-1185">Reference proteome</keyword>
<dbReference type="EMBL" id="MTKT01001090">
    <property type="protein sequence ID" value="OWM86078.1"/>
    <property type="molecule type" value="Genomic_DNA"/>
</dbReference>
<reference evidence="4" key="1">
    <citation type="journal article" date="2017" name="Plant J.">
        <title>The pomegranate (Punica granatum L.) genome and the genomics of punicalagin biosynthesis.</title>
        <authorList>
            <person name="Qin G."/>
            <person name="Xu C."/>
            <person name="Ming R."/>
            <person name="Tang H."/>
            <person name="Guyot R."/>
            <person name="Kramer E.M."/>
            <person name="Hu Y."/>
            <person name="Yi X."/>
            <person name="Qi Y."/>
            <person name="Xu X."/>
            <person name="Gao Z."/>
            <person name="Pan H."/>
            <person name="Jian J."/>
            <person name="Tian Y."/>
            <person name="Yue Z."/>
            <person name="Xu Y."/>
        </authorList>
    </citation>
    <scope>NUCLEOTIDE SEQUENCE [LARGE SCALE GENOMIC DNA]</scope>
    <source>
        <strain evidence="4">cv. Dabenzi</strain>
    </source>
</reference>
<dbReference type="EMBL" id="PGOL01002095">
    <property type="protein sequence ID" value="PKI50582.1"/>
    <property type="molecule type" value="Genomic_DNA"/>
</dbReference>
<feature type="compositionally biased region" description="Low complexity" evidence="1">
    <location>
        <begin position="14"/>
        <end position="23"/>
    </location>
</feature>
<dbReference type="Proteomes" id="UP000197138">
    <property type="component" value="Unassembled WGS sequence"/>
</dbReference>
<reference evidence="3 5" key="3">
    <citation type="submission" date="2017-11" db="EMBL/GenBank/DDBJ databases">
        <title>De-novo sequencing of pomegranate (Punica granatum L.) genome.</title>
        <authorList>
            <person name="Akparov Z."/>
            <person name="Amiraslanov A."/>
            <person name="Hajiyeva S."/>
            <person name="Abbasov M."/>
            <person name="Kaur K."/>
            <person name="Hamwieh A."/>
            <person name="Solovyev V."/>
            <person name="Salamov A."/>
            <person name="Braich B."/>
            <person name="Kosarev P."/>
            <person name="Mahmoud A."/>
            <person name="Hajiyev E."/>
            <person name="Babayeva S."/>
            <person name="Izzatullayeva V."/>
            <person name="Mammadov A."/>
            <person name="Mammadov A."/>
            <person name="Sharifova S."/>
            <person name="Ojaghi J."/>
            <person name="Eynullazada K."/>
            <person name="Bayramov B."/>
            <person name="Abdulazimova A."/>
            <person name="Shahmuradov I."/>
        </authorList>
    </citation>
    <scope>NUCLEOTIDE SEQUENCE [LARGE SCALE GENOMIC DNA]</scope>
    <source>
        <strain evidence="3">AG2017</strain>
        <strain evidence="5">cv. AG2017</strain>
        <tissue evidence="3">Leaf</tissue>
    </source>
</reference>
<dbReference type="Proteomes" id="UP000233551">
    <property type="component" value="Unassembled WGS sequence"/>
</dbReference>
<gene>
    <name evidence="2" type="ORF">CDL15_Pgr010902</name>
    <name evidence="3" type="ORF">CRG98_029022</name>
</gene>
<feature type="region of interest" description="Disordered" evidence="1">
    <location>
        <begin position="1"/>
        <end position="99"/>
    </location>
</feature>
<evidence type="ECO:0000313" key="3">
    <source>
        <dbReference type="EMBL" id="PKI50582.1"/>
    </source>
</evidence>
<feature type="compositionally biased region" description="Polar residues" evidence="1">
    <location>
        <begin position="1"/>
        <end position="13"/>
    </location>
</feature>
<evidence type="ECO:0000256" key="1">
    <source>
        <dbReference type="SAM" id="MobiDB-lite"/>
    </source>
</evidence>